<feature type="domain" description="GmrSD restriction endonucleases C-terminal" evidence="2">
    <location>
        <begin position="449"/>
        <end position="606"/>
    </location>
</feature>
<feature type="domain" description="GmrSD restriction endonucleases N-terminal" evidence="1">
    <location>
        <begin position="8"/>
        <end position="251"/>
    </location>
</feature>
<evidence type="ECO:0000313" key="3">
    <source>
        <dbReference type="EMBL" id="SOC49453.1"/>
    </source>
</evidence>
<evidence type="ECO:0000259" key="2">
    <source>
        <dbReference type="Pfam" id="PF07510"/>
    </source>
</evidence>
<dbReference type="InterPro" id="IPR004919">
    <property type="entry name" value="GmrSD_N"/>
</dbReference>
<accession>A0A285V618</accession>
<dbReference type="Pfam" id="PF03235">
    <property type="entry name" value="GmrSD_N"/>
    <property type="match status" value="1"/>
</dbReference>
<dbReference type="AlphaFoldDB" id="A0A285V618"/>
<keyword evidence="4" id="KW-1185">Reference proteome</keyword>
<dbReference type="PANTHER" id="PTHR35149:SF1">
    <property type="entry name" value="DUF5655 DOMAIN-CONTAINING PROTEIN"/>
    <property type="match status" value="1"/>
</dbReference>
<evidence type="ECO:0000313" key="4">
    <source>
        <dbReference type="Proteomes" id="UP000219435"/>
    </source>
</evidence>
<dbReference type="Proteomes" id="UP000219435">
    <property type="component" value="Unassembled WGS sequence"/>
</dbReference>
<dbReference type="InterPro" id="IPR011089">
    <property type="entry name" value="GmrSD_C"/>
</dbReference>
<name>A0A285V618_9ACTN</name>
<organism evidence="3 4">
    <name type="scientific">Blastococcus aggregatus</name>
    <dbReference type="NCBI Taxonomy" id="38502"/>
    <lineage>
        <taxon>Bacteria</taxon>
        <taxon>Bacillati</taxon>
        <taxon>Actinomycetota</taxon>
        <taxon>Actinomycetes</taxon>
        <taxon>Geodermatophilales</taxon>
        <taxon>Geodermatophilaceae</taxon>
        <taxon>Blastococcus</taxon>
    </lineage>
</organism>
<dbReference type="PANTHER" id="PTHR35149">
    <property type="entry name" value="SLL5132 PROTEIN"/>
    <property type="match status" value="1"/>
</dbReference>
<proteinExistence type="predicted"/>
<dbReference type="OrthoDB" id="9798761at2"/>
<gene>
    <name evidence="3" type="ORF">SAMN05660748_2177</name>
</gene>
<sequence length="623" mass="70246">MDAKTYPLQDILKPERRYLIPTFQRDYEWTLDGQWRLLFEDLESTADRLMEVRTSGAEGAALKSKEQSVSPHFLGAIVCASLPFATGGVALRSVIDGQQRLTTVQLLVRGLLDVLAENDSDRTKSVRRMLFNPDDVVESPDEIHKLWPRRKDRELWPAAVSDSIPIYDGNSDHLYLKARKYFSDAARDYATDEDGEVEPSRLVALADALSSLFKLVVIDLDDNDDAQVIFEVLNGRQTPLSAIDLVKNLLFLRGELAEDDVETLYERHWAHFDEPWWKQEVGRGHAQRGRRDALLSVWLTAATGIEANVGHLYREAREYLDGGPSTEAVLQQLSTFANAYRAIYGATPVNEDVVAAAYQRIRALDITTAVPLLAWLRTLSKDTLSAADHVRAVRAVESWSLRRAYVGWQTRGYGTHLTRVLREAKLAAEKDHDVADAVINGLKGGALDWPKDTDIEEAFLSRRFYDGMAQARIRLLLGAIDHRLRSEDPNEPAAVVTYDNLQIEHVMPQSWQPHWPLTDEANATVARDESDPLWIKLDSERRRRIDRLGNLTLVTSTFNRGVSNLGWLTKKLEFEKQKSLAINYDIATTSHWSEASIDGRAKSLAAAAIRIWPKPESLLSADS</sequence>
<dbReference type="Pfam" id="PF07510">
    <property type="entry name" value="GmrSD_C"/>
    <property type="match status" value="1"/>
</dbReference>
<evidence type="ECO:0008006" key="5">
    <source>
        <dbReference type="Google" id="ProtNLM"/>
    </source>
</evidence>
<protein>
    <recommendedName>
        <fullName evidence="5">DUF262 domain-containing protein</fullName>
    </recommendedName>
</protein>
<dbReference type="EMBL" id="OBQI01000003">
    <property type="protein sequence ID" value="SOC49453.1"/>
    <property type="molecule type" value="Genomic_DNA"/>
</dbReference>
<evidence type="ECO:0000259" key="1">
    <source>
        <dbReference type="Pfam" id="PF03235"/>
    </source>
</evidence>
<reference evidence="4" key="1">
    <citation type="submission" date="2017-08" db="EMBL/GenBank/DDBJ databases">
        <authorList>
            <person name="Varghese N."/>
            <person name="Submissions S."/>
        </authorList>
    </citation>
    <scope>NUCLEOTIDE SEQUENCE [LARGE SCALE GENOMIC DNA]</scope>
    <source>
        <strain evidence="4">DSM 4725</strain>
    </source>
</reference>
<dbReference type="RefSeq" id="WP_097195036.1">
    <property type="nucleotide sequence ID" value="NZ_OBQI01000003.1"/>
</dbReference>